<dbReference type="OrthoDB" id="9807407at2"/>
<dbReference type="PROSITE" id="PS51819">
    <property type="entry name" value="VOC"/>
    <property type="match status" value="1"/>
</dbReference>
<dbReference type="PANTHER" id="PTHR35006:SF1">
    <property type="entry name" value="BLL2941 PROTEIN"/>
    <property type="match status" value="1"/>
</dbReference>
<dbReference type="InterPro" id="IPR037523">
    <property type="entry name" value="VOC_core"/>
</dbReference>
<gene>
    <name evidence="2" type="ORF">D3876_13655</name>
</gene>
<evidence type="ECO:0000313" key="3">
    <source>
        <dbReference type="Proteomes" id="UP000286100"/>
    </source>
</evidence>
<organism evidence="2 3">
    <name type="scientific">Sphingomonas cavernae</name>
    <dbReference type="NCBI Taxonomy" id="2320861"/>
    <lineage>
        <taxon>Bacteria</taxon>
        <taxon>Pseudomonadati</taxon>
        <taxon>Pseudomonadota</taxon>
        <taxon>Alphaproteobacteria</taxon>
        <taxon>Sphingomonadales</taxon>
        <taxon>Sphingomonadaceae</taxon>
        <taxon>Sphingomonas</taxon>
    </lineage>
</organism>
<accession>A0A418WNL1</accession>
<comment type="caution">
    <text evidence="2">The sequence shown here is derived from an EMBL/GenBank/DDBJ whole genome shotgun (WGS) entry which is preliminary data.</text>
</comment>
<dbReference type="Pfam" id="PF00903">
    <property type="entry name" value="Glyoxalase"/>
    <property type="match status" value="1"/>
</dbReference>
<dbReference type="Gene3D" id="3.10.180.10">
    <property type="entry name" value="2,3-Dihydroxybiphenyl 1,2-Dioxygenase, domain 1"/>
    <property type="match status" value="1"/>
</dbReference>
<dbReference type="AlphaFoldDB" id="A0A418WNL1"/>
<dbReference type="InterPro" id="IPR004360">
    <property type="entry name" value="Glyas_Fos-R_dOase_dom"/>
</dbReference>
<evidence type="ECO:0000259" key="1">
    <source>
        <dbReference type="PROSITE" id="PS51819"/>
    </source>
</evidence>
<evidence type="ECO:0000313" key="2">
    <source>
        <dbReference type="EMBL" id="RJF91591.1"/>
    </source>
</evidence>
<dbReference type="Proteomes" id="UP000286100">
    <property type="component" value="Unassembled WGS sequence"/>
</dbReference>
<dbReference type="CDD" id="cd07262">
    <property type="entry name" value="VOC_like"/>
    <property type="match status" value="1"/>
</dbReference>
<dbReference type="SUPFAM" id="SSF54593">
    <property type="entry name" value="Glyoxalase/Bleomycin resistance protein/Dihydroxybiphenyl dioxygenase"/>
    <property type="match status" value="1"/>
</dbReference>
<feature type="domain" description="VOC" evidence="1">
    <location>
        <begin position="1"/>
        <end position="122"/>
    </location>
</feature>
<sequence>MLTVGRFGTRDLERAKPFYDAIAEMLGAPRVFERPDLVGYQGAEGSMLLVGKPFAGDATVGNGTQMGLAAPSRAVVDAVHAKALELGGSCEGTPGIRGDDPNGFYGAYFRDLDGNKLTVFRYGPP</sequence>
<keyword evidence="3" id="KW-1185">Reference proteome</keyword>
<reference evidence="2 3" key="1">
    <citation type="submission" date="2018-09" db="EMBL/GenBank/DDBJ databases">
        <authorList>
            <person name="Zhu H."/>
        </authorList>
    </citation>
    <scope>NUCLEOTIDE SEQUENCE [LARGE SCALE GENOMIC DNA]</scope>
    <source>
        <strain evidence="2 3">K2R01-6</strain>
    </source>
</reference>
<name>A0A418WNL1_9SPHN</name>
<dbReference type="PANTHER" id="PTHR35006">
    <property type="entry name" value="GLYOXALASE FAMILY PROTEIN (AFU_ORTHOLOGUE AFUA_5G14830)"/>
    <property type="match status" value="1"/>
</dbReference>
<dbReference type="EMBL" id="QYUM01000003">
    <property type="protein sequence ID" value="RJF91591.1"/>
    <property type="molecule type" value="Genomic_DNA"/>
</dbReference>
<dbReference type="RefSeq" id="WP_119763878.1">
    <property type="nucleotide sequence ID" value="NZ_QYUM01000003.1"/>
</dbReference>
<proteinExistence type="predicted"/>
<dbReference type="InterPro" id="IPR029068">
    <property type="entry name" value="Glyas_Bleomycin-R_OHBP_Dase"/>
</dbReference>
<protein>
    <submittedName>
        <fullName evidence="2">VOC family protein</fullName>
    </submittedName>
</protein>